<evidence type="ECO:0000313" key="1">
    <source>
        <dbReference type="EMBL" id="CAF0953698.1"/>
    </source>
</evidence>
<proteinExistence type="predicted"/>
<gene>
    <name evidence="1" type="ORF">ZHD862_LOCUS10150</name>
</gene>
<organism evidence="1 2">
    <name type="scientific">Rotaria sordida</name>
    <dbReference type="NCBI Taxonomy" id="392033"/>
    <lineage>
        <taxon>Eukaryota</taxon>
        <taxon>Metazoa</taxon>
        <taxon>Spiralia</taxon>
        <taxon>Gnathifera</taxon>
        <taxon>Rotifera</taxon>
        <taxon>Eurotatoria</taxon>
        <taxon>Bdelloidea</taxon>
        <taxon>Philodinida</taxon>
        <taxon>Philodinidae</taxon>
        <taxon>Rotaria</taxon>
    </lineage>
</organism>
<sequence length="186" mass="22242">MIKCIESKKANRTYVVVRNATKHRHELFGFRIFDSKEKTCLYRLRASSRDIDTVILVDNPTKNMVANLEGIWIDSTFNVTLSVYDYKLNKWIDGVIQRTSHFWANDYTVEYNNEQLIAKWKLFSTKIKVYHKKQNELLAQFRPRTRLLLWRPVKYDLKIYSNKVPDAIYFFLLLIFDHRGLADNIQ</sequence>
<accession>A0A814D5M4</accession>
<protein>
    <submittedName>
        <fullName evidence="1">Uncharacterized protein</fullName>
    </submittedName>
</protein>
<dbReference type="AlphaFoldDB" id="A0A814D5M4"/>
<comment type="caution">
    <text evidence="1">The sequence shown here is derived from an EMBL/GenBank/DDBJ whole genome shotgun (WGS) entry which is preliminary data.</text>
</comment>
<dbReference type="Proteomes" id="UP000663864">
    <property type="component" value="Unassembled WGS sequence"/>
</dbReference>
<dbReference type="EMBL" id="CAJNOT010000359">
    <property type="protein sequence ID" value="CAF0953698.1"/>
    <property type="molecule type" value="Genomic_DNA"/>
</dbReference>
<evidence type="ECO:0000313" key="2">
    <source>
        <dbReference type="Proteomes" id="UP000663864"/>
    </source>
</evidence>
<name>A0A814D5M4_9BILA</name>
<reference evidence="1" key="1">
    <citation type="submission" date="2021-02" db="EMBL/GenBank/DDBJ databases">
        <authorList>
            <person name="Nowell W R."/>
        </authorList>
    </citation>
    <scope>NUCLEOTIDE SEQUENCE</scope>
</reference>